<sequence>MGHSRLHYPVRAAALCAAVLYFAQFSAAAPTIETGTSVSSAPGPIPNISPDRPHTSTDKEGAESTRDNVLKRNLDIAPIQTGVAPADTQGEDATHAPLSKRQVPGLNLAAIAQSQPAANGRDYNWVWPTGIPAAPIFSPAAAGNGIPQAQAQAFNSQLQQPGALGGAAVDGPVLNGLLTGPLEGGAQQPEDVVGLNSAPAQADIALDGLLRPLNNGAIQPLAVIPQNDQPFENQIPQLVEEPIILAGDLSGSLQGSAQQPPANIQPVLDNQFQPNGAVQPNEPLTVLAGDLSGPLQNGAQQPVEVIPQSAAEVNPVLNGLLTGPLENNAIQPPAVIPQADAAPASGSPVLSEASIINQLGQMEPARVLHGTDDNSIHTILGASEIWSDLVDNPNVEAFLLDNSPEVLQPFLVPDTVAKLKQDPTQARNLVPGLHAIPDQVISFTNFLDGIPALDWPTVVNQGPQIADLAASHPEEVRQVVNQAERLQAQQANDQPLDNTILEDETIYNSMIDDSFVSFPDTQALPGQDQFIPNGFQGQFLPNGFQGQSVPDGLQGQFIPNGFQNQPFLGESQDEFVPDDSQSPFIPNGFRQDPGSPPPQDTFNTVQPGEPPVVTSFVLPDGTMISFNCLPVYTVNGVQYPATGAHTQALSAMLANGAPSGDILYAPPLPLGGLDTLTTHSATKQLENGWTMQATDTDGVDGVDHQRISKDGVDIAFTISDPSGIPANTILGSNSVGDALGAAFQMPNANIAIEQSNNANSFGTQR</sequence>
<organism evidence="3 4">
    <name type="scientific">Drechslerella stenobrocha 248</name>
    <dbReference type="NCBI Taxonomy" id="1043628"/>
    <lineage>
        <taxon>Eukaryota</taxon>
        <taxon>Fungi</taxon>
        <taxon>Dikarya</taxon>
        <taxon>Ascomycota</taxon>
        <taxon>Pezizomycotina</taxon>
        <taxon>Orbiliomycetes</taxon>
        <taxon>Orbiliales</taxon>
        <taxon>Orbiliaceae</taxon>
        <taxon>Drechslerella</taxon>
    </lineage>
</organism>
<feature type="compositionally biased region" description="Basic and acidic residues" evidence="1">
    <location>
        <begin position="51"/>
        <end position="67"/>
    </location>
</feature>
<evidence type="ECO:0000256" key="1">
    <source>
        <dbReference type="SAM" id="MobiDB-lite"/>
    </source>
</evidence>
<keyword evidence="2" id="KW-0732">Signal</keyword>
<dbReference type="EMBL" id="KI966415">
    <property type="protein sequence ID" value="EWC46762.1"/>
    <property type="molecule type" value="Genomic_DNA"/>
</dbReference>
<name>W7I2X6_9PEZI</name>
<feature type="chain" id="PRO_5004893895" description="FAS1 domain-containing protein" evidence="2">
    <location>
        <begin position="29"/>
        <end position="765"/>
    </location>
</feature>
<evidence type="ECO:0000256" key="2">
    <source>
        <dbReference type="SAM" id="SignalP"/>
    </source>
</evidence>
<evidence type="ECO:0000313" key="3">
    <source>
        <dbReference type="EMBL" id="EWC46762.1"/>
    </source>
</evidence>
<dbReference type="AlphaFoldDB" id="W7I2X6"/>
<dbReference type="OrthoDB" id="5330323at2759"/>
<gene>
    <name evidence="3" type="ORF">DRE_04007</name>
</gene>
<feature type="region of interest" description="Disordered" evidence="1">
    <location>
        <begin position="34"/>
        <end position="67"/>
    </location>
</feature>
<evidence type="ECO:0000313" key="4">
    <source>
        <dbReference type="Proteomes" id="UP000024837"/>
    </source>
</evidence>
<reference evidence="3 4" key="1">
    <citation type="submission" date="2013-05" db="EMBL/GenBank/DDBJ databases">
        <title>Drechslerella stenobrocha genome reveals carnivorous origination and mechanical trapping mechanism of predatory fungi.</title>
        <authorList>
            <person name="Liu X."/>
            <person name="Zhang W."/>
            <person name="Liu K."/>
        </authorList>
    </citation>
    <scope>NUCLEOTIDE SEQUENCE [LARGE SCALE GENOMIC DNA]</scope>
    <source>
        <strain evidence="3 4">248</strain>
    </source>
</reference>
<dbReference type="HOGENOM" id="CLU_364848_0_0_1"/>
<feature type="region of interest" description="Disordered" evidence="1">
    <location>
        <begin position="566"/>
        <end position="608"/>
    </location>
</feature>
<dbReference type="Proteomes" id="UP000024837">
    <property type="component" value="Unassembled WGS sequence"/>
</dbReference>
<evidence type="ECO:0008006" key="5">
    <source>
        <dbReference type="Google" id="ProtNLM"/>
    </source>
</evidence>
<protein>
    <recommendedName>
        <fullName evidence="5">FAS1 domain-containing protein</fullName>
    </recommendedName>
</protein>
<accession>W7I2X6</accession>
<proteinExistence type="predicted"/>
<feature type="signal peptide" evidence="2">
    <location>
        <begin position="1"/>
        <end position="28"/>
    </location>
</feature>
<keyword evidence="4" id="KW-1185">Reference proteome</keyword>